<protein>
    <submittedName>
        <fullName evidence="1">Uncharacterized protein</fullName>
    </submittedName>
</protein>
<keyword evidence="2" id="KW-1185">Reference proteome</keyword>
<reference evidence="1 2" key="1">
    <citation type="submission" date="2015-08" db="EMBL/GenBank/DDBJ databases">
        <title>Next Generation Sequencing and Analysis of the Genome of Puccinia sorghi L Schw, the Causal Agent of Maize Common Rust.</title>
        <authorList>
            <person name="Rochi L."/>
            <person name="Burguener G."/>
            <person name="Darino M."/>
            <person name="Turjanski A."/>
            <person name="Kreff E."/>
            <person name="Dieguez M.J."/>
            <person name="Sacco F."/>
        </authorList>
    </citation>
    <scope>NUCLEOTIDE SEQUENCE [LARGE SCALE GENOMIC DNA]</scope>
    <source>
        <strain evidence="1 2">RO10H11247</strain>
    </source>
</reference>
<comment type="caution">
    <text evidence="1">The sequence shown here is derived from an EMBL/GenBank/DDBJ whole genome shotgun (WGS) entry which is preliminary data.</text>
</comment>
<sequence length="35" mass="4455">MKKKKKKKLCREFHQQLFSVIERQCHISRYYNGWL</sequence>
<dbReference type="VEuPathDB" id="FungiDB:VP01_51g9"/>
<dbReference type="AlphaFoldDB" id="A0A0L6UKQ5"/>
<gene>
    <name evidence="1" type="ORF">VP01_51g9</name>
</gene>
<accession>A0A0L6UKQ5</accession>
<evidence type="ECO:0000313" key="2">
    <source>
        <dbReference type="Proteomes" id="UP000037035"/>
    </source>
</evidence>
<dbReference type="Proteomes" id="UP000037035">
    <property type="component" value="Unassembled WGS sequence"/>
</dbReference>
<organism evidence="1 2">
    <name type="scientific">Puccinia sorghi</name>
    <dbReference type="NCBI Taxonomy" id="27349"/>
    <lineage>
        <taxon>Eukaryota</taxon>
        <taxon>Fungi</taxon>
        <taxon>Dikarya</taxon>
        <taxon>Basidiomycota</taxon>
        <taxon>Pucciniomycotina</taxon>
        <taxon>Pucciniomycetes</taxon>
        <taxon>Pucciniales</taxon>
        <taxon>Pucciniaceae</taxon>
        <taxon>Puccinia</taxon>
    </lineage>
</organism>
<evidence type="ECO:0000313" key="1">
    <source>
        <dbReference type="EMBL" id="KNZ49119.1"/>
    </source>
</evidence>
<name>A0A0L6UKQ5_9BASI</name>
<dbReference type="EMBL" id="LAVV01010387">
    <property type="protein sequence ID" value="KNZ49119.1"/>
    <property type="molecule type" value="Genomic_DNA"/>
</dbReference>
<proteinExistence type="predicted"/>